<gene>
    <name evidence="1" type="ORF">BSZ32_06235</name>
</gene>
<dbReference type="Gene3D" id="6.10.180.10">
    <property type="entry name" value="Antitoxin ParD"/>
    <property type="match status" value="1"/>
</dbReference>
<dbReference type="EMBL" id="MQWA01000001">
    <property type="protein sequence ID" value="PQJ28138.1"/>
    <property type="molecule type" value="Genomic_DNA"/>
</dbReference>
<dbReference type="InterPro" id="IPR022789">
    <property type="entry name" value="ParD"/>
</dbReference>
<organism evidence="1 2">
    <name type="scientific">Rubritalea profundi</name>
    <dbReference type="NCBI Taxonomy" id="1658618"/>
    <lineage>
        <taxon>Bacteria</taxon>
        <taxon>Pseudomonadati</taxon>
        <taxon>Verrucomicrobiota</taxon>
        <taxon>Verrucomicrobiia</taxon>
        <taxon>Verrucomicrobiales</taxon>
        <taxon>Rubritaleaceae</taxon>
        <taxon>Rubritalea</taxon>
    </lineage>
</organism>
<evidence type="ECO:0000313" key="1">
    <source>
        <dbReference type="EMBL" id="PQJ28138.1"/>
    </source>
</evidence>
<protein>
    <recommendedName>
        <fullName evidence="3">Antitoxin</fullName>
    </recommendedName>
</protein>
<comment type="caution">
    <text evidence="1">The sequence shown here is derived from an EMBL/GenBank/DDBJ whole genome shotgun (WGS) entry which is preliminary data.</text>
</comment>
<dbReference type="InterPro" id="IPR038296">
    <property type="entry name" value="ParD_sf"/>
</dbReference>
<sequence>MFNLCNIDIMSRLSIEIDAEQHRQIKTLATFAGLSIKEFILRKTLFERVNGEDATEKLLSSPKNARRLKEAVETPATEHRVFESLKDLENALGI</sequence>
<proteinExistence type="predicted"/>
<keyword evidence="2" id="KW-1185">Reference proteome</keyword>
<dbReference type="Proteomes" id="UP000239907">
    <property type="component" value="Unassembled WGS sequence"/>
</dbReference>
<dbReference type="OrthoDB" id="1551284at2"/>
<name>A0A2S7TZG4_9BACT</name>
<accession>A0A2S7TZG4</accession>
<evidence type="ECO:0008006" key="3">
    <source>
        <dbReference type="Google" id="ProtNLM"/>
    </source>
</evidence>
<evidence type="ECO:0000313" key="2">
    <source>
        <dbReference type="Proteomes" id="UP000239907"/>
    </source>
</evidence>
<reference evidence="1 2" key="1">
    <citation type="submission" date="2016-12" db="EMBL/GenBank/DDBJ databases">
        <title>Study of bacterial adaptation to deep sea.</title>
        <authorList>
            <person name="Song J."/>
            <person name="Yoshizawa S."/>
            <person name="Kogure K."/>
        </authorList>
    </citation>
    <scope>NUCLEOTIDE SEQUENCE [LARGE SCALE GENOMIC DNA]</scope>
    <source>
        <strain evidence="1 2">SAORIC-165</strain>
    </source>
</reference>
<dbReference type="Pfam" id="PF09386">
    <property type="entry name" value="ParD"/>
    <property type="match status" value="1"/>
</dbReference>
<dbReference type="AlphaFoldDB" id="A0A2S7TZG4"/>